<accession>A0ABN6LYW4</accession>
<feature type="region of interest" description="Disordered" evidence="1">
    <location>
        <begin position="82"/>
        <end position="103"/>
    </location>
</feature>
<protein>
    <recommendedName>
        <fullName evidence="2">Thioredoxin-like fold domain-containing protein</fullName>
    </recommendedName>
</protein>
<name>A0ABN6LYW4_9BACT</name>
<evidence type="ECO:0000313" key="4">
    <source>
        <dbReference type="Proteomes" id="UP000830055"/>
    </source>
</evidence>
<gene>
    <name evidence="3" type="ORF">DPPLL_01910</name>
</gene>
<dbReference type="Gene3D" id="3.40.30.10">
    <property type="entry name" value="Glutaredoxin"/>
    <property type="match status" value="1"/>
</dbReference>
<keyword evidence="4" id="KW-1185">Reference proteome</keyword>
<sequence length="103" mass="11341">MLLQIEILGPADDDRFRHVVRLLSRILAANKQSAFVTLTSDFQRMIDVCAFVPPAVMVNGRLRSVGRVPAVAEVCDWLNQVQAGMGDEPPAHPDDEASPEEKT</sequence>
<feature type="compositionally biased region" description="Basic and acidic residues" evidence="1">
    <location>
        <begin position="89"/>
        <end position="103"/>
    </location>
</feature>
<feature type="domain" description="Thioredoxin-like fold" evidence="2">
    <location>
        <begin position="18"/>
        <end position="78"/>
    </location>
</feature>
<dbReference type="InterPro" id="IPR012336">
    <property type="entry name" value="Thioredoxin-like_fold"/>
</dbReference>
<dbReference type="Pfam" id="PF13192">
    <property type="entry name" value="Thioredoxin_3"/>
    <property type="match status" value="1"/>
</dbReference>
<reference evidence="3 4" key="1">
    <citation type="submission" date="2022-01" db="EMBL/GenBank/DDBJ databases">
        <title>Desulfofustis limnae sp. nov., a novel mesophilic sulfate-reducing bacterium isolated from marsh soil.</title>
        <authorList>
            <person name="Watanabe M."/>
            <person name="Takahashi A."/>
            <person name="Kojima H."/>
            <person name="Fukui M."/>
        </authorList>
    </citation>
    <scope>NUCLEOTIDE SEQUENCE [LARGE SCALE GENOMIC DNA]</scope>
    <source>
        <strain evidence="3 4">PPLL</strain>
    </source>
</reference>
<dbReference type="Proteomes" id="UP000830055">
    <property type="component" value="Chromosome"/>
</dbReference>
<organism evidence="3 4">
    <name type="scientific">Desulfofustis limnaeus</name>
    <dbReference type="NCBI Taxonomy" id="2740163"/>
    <lineage>
        <taxon>Bacteria</taxon>
        <taxon>Pseudomonadati</taxon>
        <taxon>Thermodesulfobacteriota</taxon>
        <taxon>Desulfobulbia</taxon>
        <taxon>Desulfobulbales</taxon>
        <taxon>Desulfocapsaceae</taxon>
        <taxon>Desulfofustis</taxon>
    </lineage>
</organism>
<proteinExistence type="predicted"/>
<evidence type="ECO:0000256" key="1">
    <source>
        <dbReference type="SAM" id="MobiDB-lite"/>
    </source>
</evidence>
<dbReference type="EMBL" id="AP025516">
    <property type="protein sequence ID" value="BDD85826.1"/>
    <property type="molecule type" value="Genomic_DNA"/>
</dbReference>
<evidence type="ECO:0000259" key="2">
    <source>
        <dbReference type="Pfam" id="PF13192"/>
    </source>
</evidence>
<dbReference type="RefSeq" id="WP_284152955.1">
    <property type="nucleotide sequence ID" value="NZ_AP025516.1"/>
</dbReference>
<evidence type="ECO:0000313" key="3">
    <source>
        <dbReference type="EMBL" id="BDD85826.1"/>
    </source>
</evidence>